<evidence type="ECO:0000256" key="1">
    <source>
        <dbReference type="ARBA" id="ARBA00004196"/>
    </source>
</evidence>
<keyword evidence="6" id="KW-0479">Metal-binding</keyword>
<name>A0A1M5GM16_9BACT</name>
<dbReference type="GO" id="GO:0030288">
    <property type="term" value="C:outer membrane-bounded periplasmic space"/>
    <property type="evidence" value="ECO:0007669"/>
    <property type="project" value="UniProtKB-ARBA"/>
</dbReference>
<dbReference type="AlphaFoldDB" id="A0A1M5GM16"/>
<dbReference type="GO" id="GO:1904680">
    <property type="term" value="F:peptide transmembrane transporter activity"/>
    <property type="evidence" value="ECO:0007669"/>
    <property type="project" value="TreeGrafter"/>
</dbReference>
<gene>
    <name evidence="8" type="ORF">SAMN02745206_03166</name>
</gene>
<dbReference type="SUPFAM" id="SSF53850">
    <property type="entry name" value="Periplasmic binding protein-like II"/>
    <property type="match status" value="1"/>
</dbReference>
<dbReference type="NCBIfam" id="TIGR01409">
    <property type="entry name" value="TAT_signal_seq"/>
    <property type="match status" value="1"/>
</dbReference>
<keyword evidence="6" id="KW-0408">Iron</keyword>
<comment type="subcellular location">
    <subcellularLocation>
        <location evidence="1">Cell envelope</location>
    </subcellularLocation>
</comment>
<feature type="domain" description="Solute-binding protein family 5" evidence="7">
    <location>
        <begin position="105"/>
        <end position="447"/>
    </location>
</feature>
<dbReference type="InterPro" id="IPR006311">
    <property type="entry name" value="TAT_signal"/>
</dbReference>
<comment type="similarity">
    <text evidence="2">Belongs to the bacterial solute-binding protein 5 family.</text>
</comment>
<protein>
    <submittedName>
        <fullName evidence="8">Peptide/nickel transport system substrate-binding protein</fullName>
    </submittedName>
</protein>
<dbReference type="OrthoDB" id="9803988at2"/>
<evidence type="ECO:0000313" key="9">
    <source>
        <dbReference type="Proteomes" id="UP000184076"/>
    </source>
</evidence>
<keyword evidence="5" id="KW-0732">Signal</keyword>
<keyword evidence="9" id="KW-1185">Reference proteome</keyword>
<evidence type="ECO:0000259" key="7">
    <source>
        <dbReference type="Pfam" id="PF00496"/>
    </source>
</evidence>
<evidence type="ECO:0000256" key="6">
    <source>
        <dbReference type="ARBA" id="ARBA00023014"/>
    </source>
</evidence>
<dbReference type="GO" id="GO:0051536">
    <property type="term" value="F:iron-sulfur cluster binding"/>
    <property type="evidence" value="ECO:0007669"/>
    <property type="project" value="UniProtKB-KW"/>
</dbReference>
<evidence type="ECO:0000313" key="8">
    <source>
        <dbReference type="EMBL" id="SHG04726.1"/>
    </source>
</evidence>
<dbReference type="InterPro" id="IPR030678">
    <property type="entry name" value="Peptide/Ni-bd"/>
</dbReference>
<dbReference type="GO" id="GO:0043190">
    <property type="term" value="C:ATP-binding cassette (ABC) transporter complex"/>
    <property type="evidence" value="ECO:0007669"/>
    <property type="project" value="InterPro"/>
</dbReference>
<evidence type="ECO:0000256" key="3">
    <source>
        <dbReference type="ARBA" id="ARBA00011771"/>
    </source>
</evidence>
<dbReference type="PANTHER" id="PTHR30290:SF10">
    <property type="entry name" value="PERIPLASMIC OLIGOPEPTIDE-BINDING PROTEIN-RELATED"/>
    <property type="match status" value="1"/>
</dbReference>
<reference evidence="9" key="1">
    <citation type="submission" date="2016-11" db="EMBL/GenBank/DDBJ databases">
        <authorList>
            <person name="Varghese N."/>
            <person name="Submissions S."/>
        </authorList>
    </citation>
    <scope>NUCLEOTIDE SEQUENCE [LARGE SCALE GENOMIC DNA]</scope>
    <source>
        <strain evidence="9">DSM 9756</strain>
    </source>
</reference>
<keyword evidence="6" id="KW-0411">Iron-sulfur</keyword>
<dbReference type="PIRSF" id="PIRSF002741">
    <property type="entry name" value="MppA"/>
    <property type="match status" value="1"/>
</dbReference>
<comment type="subunit">
    <text evidence="3">Heterodimer of a large and a small subunit.</text>
</comment>
<dbReference type="InterPro" id="IPR019546">
    <property type="entry name" value="TAT_signal_bac_arc"/>
</dbReference>
<dbReference type="Gene3D" id="3.10.105.10">
    <property type="entry name" value="Dipeptide-binding Protein, Domain 3"/>
    <property type="match status" value="1"/>
</dbReference>
<dbReference type="Gene3D" id="3.40.190.10">
    <property type="entry name" value="Periplasmic binding protein-like II"/>
    <property type="match status" value="1"/>
</dbReference>
<dbReference type="PANTHER" id="PTHR30290">
    <property type="entry name" value="PERIPLASMIC BINDING COMPONENT OF ABC TRANSPORTER"/>
    <property type="match status" value="1"/>
</dbReference>
<dbReference type="InterPro" id="IPR000914">
    <property type="entry name" value="SBP_5_dom"/>
</dbReference>
<evidence type="ECO:0000256" key="2">
    <source>
        <dbReference type="ARBA" id="ARBA00005695"/>
    </source>
</evidence>
<dbReference type="Proteomes" id="UP000184076">
    <property type="component" value="Unassembled WGS sequence"/>
</dbReference>
<dbReference type="GO" id="GO:0015833">
    <property type="term" value="P:peptide transport"/>
    <property type="evidence" value="ECO:0007669"/>
    <property type="project" value="TreeGrafter"/>
</dbReference>
<evidence type="ECO:0000256" key="5">
    <source>
        <dbReference type="ARBA" id="ARBA00022729"/>
    </source>
</evidence>
<proteinExistence type="inferred from homology"/>
<dbReference type="EMBL" id="FQVB01000038">
    <property type="protein sequence ID" value="SHG04726.1"/>
    <property type="molecule type" value="Genomic_DNA"/>
</dbReference>
<dbReference type="CDD" id="cd08503">
    <property type="entry name" value="PBP2_NikA_DppA_OppA_like_17"/>
    <property type="match status" value="1"/>
</dbReference>
<keyword evidence="4" id="KW-0813">Transport</keyword>
<dbReference type="InterPro" id="IPR039424">
    <property type="entry name" value="SBP_5"/>
</dbReference>
<accession>A0A1M5GM16</accession>
<dbReference type="PROSITE" id="PS51318">
    <property type="entry name" value="TAT"/>
    <property type="match status" value="1"/>
</dbReference>
<organism evidence="8 9">
    <name type="scientific">Desulfacinum infernum DSM 9756</name>
    <dbReference type="NCBI Taxonomy" id="1121391"/>
    <lineage>
        <taxon>Bacteria</taxon>
        <taxon>Pseudomonadati</taxon>
        <taxon>Thermodesulfobacteriota</taxon>
        <taxon>Syntrophobacteria</taxon>
        <taxon>Syntrophobacterales</taxon>
        <taxon>Syntrophobacteraceae</taxon>
        <taxon>Desulfacinum</taxon>
    </lineage>
</organism>
<evidence type="ECO:0000256" key="4">
    <source>
        <dbReference type="ARBA" id="ARBA00022448"/>
    </source>
</evidence>
<dbReference type="STRING" id="1121391.SAMN02745206_03166"/>
<dbReference type="Pfam" id="PF00496">
    <property type="entry name" value="SBP_bac_5"/>
    <property type="match status" value="1"/>
</dbReference>
<dbReference type="RefSeq" id="WP_073041187.1">
    <property type="nucleotide sequence ID" value="NZ_FQVB01000038.1"/>
</dbReference>
<sequence>MADKKHHPLIPELKAQMERGGLSRRDFLRYATLLGLSATAAGRMAGLVSPREVWAGSIRRGGVLKVSSQVHKVTHPAQFSWIAPANQLRHVAEYLTLTDSDNITHPYLLEKWEASEDLKTWTLHLRKGVTFNNGDPFTADDVVFTLDQWLNKDVASSMLGLLSGYLDPTGIEKVNDHQVRLHLKRPEIAVPEHLFHYPALVLNHRTFEGDFIKNPHGTGPYTLVEYREGERCVLKARSDYWQKGADGKPLPYLDGMEFIDMGGEMAPHIAAIKTGEVDVIDPGDMGGTDIFLALKDDPNITVLPVTTGQVRVLRMRVDIKPWTDNRVRQALKLCQNREKILALAYHNQGLLGQDFHVYPKHPEYCEKPIPKYDPDKARELLKQAGYPNGLDVNLAVGSDWSDVVRYAEILKEDAAPAGFRIHIQTMPASQYWEKWTEVDLGITPWTHRPLGTMVLNLGYVADDEGKPVPWNETRWVDKEFCDLVAKASGILDVEERRKVFCVLEEIMMERGPVGISYWRNVWTSARKWVHNLKAHPTNYLLTHEVWLSKRTS</sequence>